<dbReference type="OrthoDB" id="9764015at2"/>
<keyword evidence="1" id="KW-0472">Membrane</keyword>
<keyword evidence="1" id="KW-0812">Transmembrane</keyword>
<organism evidence="3 4">
    <name type="scientific">Gillisia limnaea (strain DSM 15749 / LMG 21470 / R-8282)</name>
    <dbReference type="NCBI Taxonomy" id="865937"/>
    <lineage>
        <taxon>Bacteria</taxon>
        <taxon>Pseudomonadati</taxon>
        <taxon>Bacteroidota</taxon>
        <taxon>Flavobacteriia</taxon>
        <taxon>Flavobacteriales</taxon>
        <taxon>Flavobacteriaceae</taxon>
        <taxon>Gillisia</taxon>
    </lineage>
</organism>
<evidence type="ECO:0000313" key="3">
    <source>
        <dbReference type="EMBL" id="EHQ04024.1"/>
    </source>
</evidence>
<feature type="transmembrane region" description="Helical" evidence="1">
    <location>
        <begin position="119"/>
        <end position="138"/>
    </location>
</feature>
<evidence type="ECO:0000259" key="2">
    <source>
        <dbReference type="Pfam" id="PF14237"/>
    </source>
</evidence>
<gene>
    <name evidence="3" type="ORF">Gilli_3424</name>
</gene>
<dbReference type="Proteomes" id="UP000003844">
    <property type="component" value="Unassembled WGS sequence"/>
</dbReference>
<name>H2BVR8_GILLR</name>
<keyword evidence="1" id="KW-1133">Transmembrane helix</keyword>
<keyword evidence="4" id="KW-1185">Reference proteome</keyword>
<dbReference type="Pfam" id="PF14237">
    <property type="entry name" value="GYF_2"/>
    <property type="match status" value="1"/>
</dbReference>
<dbReference type="AlphaFoldDB" id="H2BVR8"/>
<accession>H2BVR8</accession>
<sequence>MDNYYYYIKEGEKIGPYTTYEIKNRNLPNDTLVWKEGMNSWTELQNISEFSMNSEEIPPPIPVTNNDLKANPIQKPPDNYVKHIVTAIVVGFATKFLIYQWYLENYDGHYVSQVANSRSYFIGIALFFVSLIVTKKILKVFIN</sequence>
<evidence type="ECO:0000256" key="1">
    <source>
        <dbReference type="SAM" id="Phobius"/>
    </source>
</evidence>
<feature type="transmembrane region" description="Helical" evidence="1">
    <location>
        <begin position="80"/>
        <end position="99"/>
    </location>
</feature>
<dbReference type="EMBL" id="JH594606">
    <property type="protein sequence ID" value="EHQ04024.1"/>
    <property type="molecule type" value="Genomic_DNA"/>
</dbReference>
<reference evidence="4" key="1">
    <citation type="journal article" date="2012" name="Stand. Genomic Sci.">
        <title>Genome sequence of the Antarctic rhodopsins-containing flavobacterium Gillisia limnaea type strain (R-8282(T)).</title>
        <authorList>
            <person name="Riedel T."/>
            <person name="Held B."/>
            <person name="Nolan M."/>
            <person name="Lucas S."/>
            <person name="Lapidus A."/>
            <person name="Tice H."/>
            <person name="Del Rio T.G."/>
            <person name="Cheng J.F."/>
            <person name="Han C."/>
            <person name="Tapia R."/>
            <person name="Goodwin L.A."/>
            <person name="Pitluck S."/>
            <person name="Liolios K."/>
            <person name="Mavromatis K."/>
            <person name="Pagani I."/>
            <person name="Ivanova N."/>
            <person name="Mikhailova N."/>
            <person name="Pati A."/>
            <person name="Chen A."/>
            <person name="Palaniappan K."/>
            <person name="Land M."/>
            <person name="Rohde M."/>
            <person name="Tindall B.J."/>
            <person name="Detter J.C."/>
            <person name="Goker M."/>
            <person name="Bristow J."/>
            <person name="Eisen J.A."/>
            <person name="Markowitz V."/>
            <person name="Hugenholtz P."/>
            <person name="Kyrpides N.C."/>
            <person name="Klenk H.P."/>
            <person name="Woyke T."/>
        </authorList>
    </citation>
    <scope>NUCLEOTIDE SEQUENCE [LARGE SCALE GENOMIC DNA]</scope>
    <source>
        <strain evidence="4">DSM 15749 / LMG 21470 / R-8282</strain>
    </source>
</reference>
<evidence type="ECO:0000313" key="4">
    <source>
        <dbReference type="Proteomes" id="UP000003844"/>
    </source>
</evidence>
<dbReference type="InterPro" id="IPR025640">
    <property type="entry name" value="GYF_2"/>
</dbReference>
<dbReference type="STRING" id="865937.Gilli_3424"/>
<proteinExistence type="predicted"/>
<dbReference type="HOGENOM" id="CLU_1803429_0_0_10"/>
<protein>
    <recommendedName>
        <fullName evidence="2">GYF domain-containing protein</fullName>
    </recommendedName>
</protein>
<dbReference type="RefSeq" id="WP_006990327.1">
    <property type="nucleotide sequence ID" value="NZ_JH594606.1"/>
</dbReference>
<feature type="domain" description="GYF" evidence="2">
    <location>
        <begin position="5"/>
        <end position="50"/>
    </location>
</feature>